<dbReference type="AlphaFoldDB" id="A0A0P0XA90"/>
<accession>A0A0P0XA90</accession>
<dbReference type="Gramene" id="Os07t0682850-00">
    <property type="protein sequence ID" value="Os07t0682850-00"/>
    <property type="gene ID" value="Os07g0682850"/>
</dbReference>
<name>A0A0P0XA90_ORYSJ</name>
<protein>
    <submittedName>
        <fullName evidence="1">Os07g0682850 protein</fullName>
    </submittedName>
</protein>
<keyword evidence="2" id="KW-1185">Reference proteome</keyword>
<sequence length="100" mass="11655">MTPSDRSSLAELSAVCLSRCNLNGTSQWPCCFHKRVAVRDFLYQGHLLVRTNTCEIRCTGKRDPCRYMECYPFGHQGRQLRRPSSLTYMHAWQPFQNLKV</sequence>
<dbReference type="InParanoid" id="A0A0P0XA90"/>
<dbReference type="EMBL" id="AP014963">
    <property type="protein sequence ID" value="BAT03261.1"/>
    <property type="molecule type" value="Genomic_DNA"/>
</dbReference>
<reference evidence="2" key="1">
    <citation type="journal article" date="2005" name="Nature">
        <title>The map-based sequence of the rice genome.</title>
        <authorList>
            <consortium name="International rice genome sequencing project (IRGSP)"/>
            <person name="Matsumoto T."/>
            <person name="Wu J."/>
            <person name="Kanamori H."/>
            <person name="Katayose Y."/>
            <person name="Fujisawa M."/>
            <person name="Namiki N."/>
            <person name="Mizuno H."/>
            <person name="Yamamoto K."/>
            <person name="Antonio B.A."/>
            <person name="Baba T."/>
            <person name="Sakata K."/>
            <person name="Nagamura Y."/>
            <person name="Aoki H."/>
            <person name="Arikawa K."/>
            <person name="Arita K."/>
            <person name="Bito T."/>
            <person name="Chiden Y."/>
            <person name="Fujitsuka N."/>
            <person name="Fukunaka R."/>
            <person name="Hamada M."/>
            <person name="Harada C."/>
            <person name="Hayashi A."/>
            <person name="Hijishita S."/>
            <person name="Honda M."/>
            <person name="Hosokawa S."/>
            <person name="Ichikawa Y."/>
            <person name="Idonuma A."/>
            <person name="Iijima M."/>
            <person name="Ikeda M."/>
            <person name="Ikeno M."/>
            <person name="Ito K."/>
            <person name="Ito S."/>
            <person name="Ito T."/>
            <person name="Ito Y."/>
            <person name="Ito Y."/>
            <person name="Iwabuchi A."/>
            <person name="Kamiya K."/>
            <person name="Karasawa W."/>
            <person name="Kurita K."/>
            <person name="Katagiri S."/>
            <person name="Kikuta A."/>
            <person name="Kobayashi H."/>
            <person name="Kobayashi N."/>
            <person name="Machita K."/>
            <person name="Maehara T."/>
            <person name="Masukawa M."/>
            <person name="Mizubayashi T."/>
            <person name="Mukai Y."/>
            <person name="Nagasaki H."/>
            <person name="Nagata Y."/>
            <person name="Naito S."/>
            <person name="Nakashima M."/>
            <person name="Nakama Y."/>
            <person name="Nakamichi Y."/>
            <person name="Nakamura M."/>
            <person name="Meguro A."/>
            <person name="Negishi M."/>
            <person name="Ohta I."/>
            <person name="Ohta T."/>
            <person name="Okamoto M."/>
            <person name="Ono N."/>
            <person name="Saji S."/>
            <person name="Sakaguchi M."/>
            <person name="Sakai K."/>
            <person name="Shibata M."/>
            <person name="Shimokawa T."/>
            <person name="Song J."/>
            <person name="Takazaki Y."/>
            <person name="Terasawa K."/>
            <person name="Tsugane M."/>
            <person name="Tsuji K."/>
            <person name="Ueda S."/>
            <person name="Waki K."/>
            <person name="Yamagata H."/>
            <person name="Yamamoto M."/>
            <person name="Yamamoto S."/>
            <person name="Yamane H."/>
            <person name="Yoshiki S."/>
            <person name="Yoshihara R."/>
            <person name="Yukawa K."/>
            <person name="Zhong H."/>
            <person name="Yano M."/>
            <person name="Yuan Q."/>
            <person name="Ouyang S."/>
            <person name="Liu J."/>
            <person name="Jones K.M."/>
            <person name="Gansberger K."/>
            <person name="Moffat K."/>
            <person name="Hill J."/>
            <person name="Bera J."/>
            <person name="Fadrosh D."/>
            <person name="Jin S."/>
            <person name="Johri S."/>
            <person name="Kim M."/>
            <person name="Overton L."/>
            <person name="Reardon M."/>
            <person name="Tsitrin T."/>
            <person name="Vuong H."/>
            <person name="Weaver B."/>
            <person name="Ciecko A."/>
            <person name="Tallon L."/>
            <person name="Jackson J."/>
            <person name="Pai G."/>
            <person name="Aken S.V."/>
            <person name="Utterback T."/>
            <person name="Reidmuller S."/>
            <person name="Feldblyum T."/>
            <person name="Hsiao J."/>
            <person name="Zismann V."/>
            <person name="Iobst S."/>
            <person name="de Vazeille A.R."/>
            <person name="Buell C.R."/>
            <person name="Ying K."/>
            <person name="Li Y."/>
            <person name="Lu T."/>
            <person name="Huang Y."/>
            <person name="Zhao Q."/>
            <person name="Feng Q."/>
            <person name="Zhang L."/>
            <person name="Zhu J."/>
            <person name="Weng Q."/>
            <person name="Mu J."/>
            <person name="Lu Y."/>
            <person name="Fan D."/>
            <person name="Liu Y."/>
            <person name="Guan J."/>
            <person name="Zhang Y."/>
            <person name="Yu S."/>
            <person name="Liu X."/>
            <person name="Zhang Y."/>
            <person name="Hong G."/>
            <person name="Han B."/>
            <person name="Choisne N."/>
            <person name="Demange N."/>
            <person name="Orjeda G."/>
            <person name="Samain S."/>
            <person name="Cattolico L."/>
            <person name="Pelletier E."/>
            <person name="Couloux A."/>
            <person name="Segurens B."/>
            <person name="Wincker P."/>
            <person name="D'Hont A."/>
            <person name="Scarpelli C."/>
            <person name="Weissenbach J."/>
            <person name="Salanoubat M."/>
            <person name="Quetier F."/>
            <person name="Yu Y."/>
            <person name="Kim H.R."/>
            <person name="Rambo T."/>
            <person name="Currie J."/>
            <person name="Collura K."/>
            <person name="Luo M."/>
            <person name="Yang T."/>
            <person name="Ammiraju J.S.S."/>
            <person name="Engler F."/>
            <person name="Soderlund C."/>
            <person name="Wing R.A."/>
            <person name="Palmer L.E."/>
            <person name="de la Bastide M."/>
            <person name="Spiegel L."/>
            <person name="Nascimento L."/>
            <person name="Zutavern T."/>
            <person name="O'Shaughnessy A."/>
            <person name="Dike S."/>
            <person name="Dedhia N."/>
            <person name="Preston R."/>
            <person name="Balija V."/>
            <person name="McCombie W.R."/>
            <person name="Chow T."/>
            <person name="Chen H."/>
            <person name="Chung M."/>
            <person name="Chen C."/>
            <person name="Shaw J."/>
            <person name="Wu H."/>
            <person name="Hsiao K."/>
            <person name="Chao Y."/>
            <person name="Chu M."/>
            <person name="Cheng C."/>
            <person name="Hour A."/>
            <person name="Lee P."/>
            <person name="Lin S."/>
            <person name="Lin Y."/>
            <person name="Liou J."/>
            <person name="Liu S."/>
            <person name="Hsing Y."/>
            <person name="Raghuvanshi S."/>
            <person name="Mohanty A."/>
            <person name="Bharti A.K."/>
            <person name="Gaur A."/>
            <person name="Gupta V."/>
            <person name="Kumar D."/>
            <person name="Ravi V."/>
            <person name="Vij S."/>
            <person name="Kapur A."/>
            <person name="Khurana P."/>
            <person name="Khurana P."/>
            <person name="Khurana J.P."/>
            <person name="Tyagi A.K."/>
            <person name="Gaikwad K."/>
            <person name="Singh A."/>
            <person name="Dalal V."/>
            <person name="Srivastava S."/>
            <person name="Dixit A."/>
            <person name="Pal A.K."/>
            <person name="Ghazi I.A."/>
            <person name="Yadav M."/>
            <person name="Pandit A."/>
            <person name="Bhargava A."/>
            <person name="Sureshbabu K."/>
            <person name="Batra K."/>
            <person name="Sharma T.R."/>
            <person name="Mohapatra T."/>
            <person name="Singh N.K."/>
            <person name="Messing J."/>
            <person name="Nelson A.B."/>
            <person name="Fuks G."/>
            <person name="Kavchok S."/>
            <person name="Keizer G."/>
            <person name="Linton E."/>
            <person name="Llaca V."/>
            <person name="Song R."/>
            <person name="Tanyolac B."/>
            <person name="Young S."/>
            <person name="Ho-Il K."/>
            <person name="Hahn J.H."/>
            <person name="Sangsakoo G."/>
            <person name="Vanavichit A."/>
            <person name="de Mattos Luiz.A.T."/>
            <person name="Zimmer P.D."/>
            <person name="Malone G."/>
            <person name="Dellagostin O."/>
            <person name="de Oliveira A.C."/>
            <person name="Bevan M."/>
            <person name="Bancroft I."/>
            <person name="Minx P."/>
            <person name="Cordum H."/>
            <person name="Wilson R."/>
            <person name="Cheng Z."/>
            <person name="Jin W."/>
            <person name="Jiang J."/>
            <person name="Leong S.A."/>
            <person name="Iwama H."/>
            <person name="Gojobori T."/>
            <person name="Itoh T."/>
            <person name="Niimura Y."/>
            <person name="Fujii Y."/>
            <person name="Habara T."/>
            <person name="Sakai H."/>
            <person name="Sato Y."/>
            <person name="Wilson G."/>
            <person name="Kumar K."/>
            <person name="McCouch S."/>
            <person name="Juretic N."/>
            <person name="Hoen D."/>
            <person name="Wright S."/>
            <person name="Bruskiewich R."/>
            <person name="Bureau T."/>
            <person name="Miyao A."/>
            <person name="Hirochika H."/>
            <person name="Nishikawa T."/>
            <person name="Kadowaki K."/>
            <person name="Sugiura M."/>
            <person name="Burr B."/>
            <person name="Sasaki T."/>
        </authorList>
    </citation>
    <scope>NUCLEOTIDE SEQUENCE [LARGE SCALE GENOMIC DNA]</scope>
    <source>
        <strain evidence="2">cv. Nipponbare</strain>
    </source>
</reference>
<reference evidence="1 2" key="3">
    <citation type="journal article" date="2013" name="Rice">
        <title>Improvement of the Oryza sativa Nipponbare reference genome using next generation sequence and optical map data.</title>
        <authorList>
            <person name="Kawahara Y."/>
            <person name="de la Bastide M."/>
            <person name="Hamilton J.P."/>
            <person name="Kanamori H."/>
            <person name="McCombie W.R."/>
            <person name="Ouyang S."/>
            <person name="Schwartz D.C."/>
            <person name="Tanaka T."/>
            <person name="Wu J."/>
            <person name="Zhou S."/>
            <person name="Childs K.L."/>
            <person name="Davidson R.M."/>
            <person name="Lin H."/>
            <person name="Quesada-Ocampo L."/>
            <person name="Vaillancourt B."/>
            <person name="Sakai H."/>
            <person name="Lee S.S."/>
            <person name="Kim J."/>
            <person name="Numa H."/>
            <person name="Itoh T."/>
            <person name="Buell C.R."/>
            <person name="Matsumoto T."/>
        </authorList>
    </citation>
    <scope>NUCLEOTIDE SEQUENCE [LARGE SCALE GENOMIC DNA]</scope>
    <source>
        <strain evidence="2">cv. Nipponbare</strain>
    </source>
</reference>
<evidence type="ECO:0000313" key="2">
    <source>
        <dbReference type="Proteomes" id="UP000059680"/>
    </source>
</evidence>
<reference evidence="1 2" key="2">
    <citation type="journal article" date="2013" name="Plant Cell Physiol.">
        <title>Rice Annotation Project Database (RAP-DB): an integrative and interactive database for rice genomics.</title>
        <authorList>
            <person name="Sakai H."/>
            <person name="Lee S.S."/>
            <person name="Tanaka T."/>
            <person name="Numa H."/>
            <person name="Kim J."/>
            <person name="Kawahara Y."/>
            <person name="Wakimoto H."/>
            <person name="Yang C.C."/>
            <person name="Iwamoto M."/>
            <person name="Abe T."/>
            <person name="Yamada Y."/>
            <person name="Muto A."/>
            <person name="Inokuchi H."/>
            <person name="Ikemura T."/>
            <person name="Matsumoto T."/>
            <person name="Sasaki T."/>
            <person name="Itoh T."/>
        </authorList>
    </citation>
    <scope>NUCLEOTIDE SEQUENCE [LARGE SCALE GENOMIC DNA]</scope>
    <source>
        <strain evidence="2">cv. Nipponbare</strain>
    </source>
</reference>
<proteinExistence type="predicted"/>
<gene>
    <name evidence="1" type="ordered locus">Os07g0682850</name>
    <name evidence="1" type="ORF">OSNPB_070682850</name>
</gene>
<evidence type="ECO:0000313" key="1">
    <source>
        <dbReference type="EMBL" id="BAT03261.1"/>
    </source>
</evidence>
<dbReference type="PaxDb" id="39947-A0A0P0XA90"/>
<organism evidence="1 2">
    <name type="scientific">Oryza sativa subsp. japonica</name>
    <name type="common">Rice</name>
    <dbReference type="NCBI Taxonomy" id="39947"/>
    <lineage>
        <taxon>Eukaryota</taxon>
        <taxon>Viridiplantae</taxon>
        <taxon>Streptophyta</taxon>
        <taxon>Embryophyta</taxon>
        <taxon>Tracheophyta</taxon>
        <taxon>Spermatophyta</taxon>
        <taxon>Magnoliopsida</taxon>
        <taxon>Liliopsida</taxon>
        <taxon>Poales</taxon>
        <taxon>Poaceae</taxon>
        <taxon>BOP clade</taxon>
        <taxon>Oryzoideae</taxon>
        <taxon>Oryzeae</taxon>
        <taxon>Oryzinae</taxon>
        <taxon>Oryza</taxon>
        <taxon>Oryza sativa</taxon>
    </lineage>
</organism>
<dbReference type="Proteomes" id="UP000059680">
    <property type="component" value="Chromosome 7"/>
</dbReference>